<gene>
    <name evidence="1" type="ORF">LOK49_LG07G00872</name>
</gene>
<protein>
    <submittedName>
        <fullName evidence="1">Uncharacterized protein</fullName>
    </submittedName>
</protein>
<keyword evidence="2" id="KW-1185">Reference proteome</keyword>
<reference evidence="1 2" key="1">
    <citation type="journal article" date="2022" name="Plant J.">
        <title>Chromosome-level genome of Camellia lanceoleosa provides a valuable resource for understanding genome evolution and self-incompatibility.</title>
        <authorList>
            <person name="Gong W."/>
            <person name="Xiao S."/>
            <person name="Wang L."/>
            <person name="Liao Z."/>
            <person name="Chang Y."/>
            <person name="Mo W."/>
            <person name="Hu G."/>
            <person name="Li W."/>
            <person name="Zhao G."/>
            <person name="Zhu H."/>
            <person name="Hu X."/>
            <person name="Ji K."/>
            <person name="Xiang X."/>
            <person name="Song Q."/>
            <person name="Yuan D."/>
            <person name="Jin S."/>
            <person name="Zhang L."/>
        </authorList>
    </citation>
    <scope>NUCLEOTIDE SEQUENCE [LARGE SCALE GENOMIC DNA]</scope>
    <source>
        <strain evidence="1">SQ_2022a</strain>
    </source>
</reference>
<comment type="caution">
    <text evidence="1">The sequence shown here is derived from an EMBL/GenBank/DDBJ whole genome shotgun (WGS) entry which is preliminary data.</text>
</comment>
<name>A0ACC0H7A7_9ERIC</name>
<evidence type="ECO:0000313" key="2">
    <source>
        <dbReference type="Proteomes" id="UP001060215"/>
    </source>
</evidence>
<sequence length="249" mass="28148">MANDASNVATSIASAPAKFDVPAWAHAKMVMGNNNNTICLYCNKHIGGGGITRLKYHLARIKGEVDPCKKVPPDVKWQMKQLLEEYKREKERRQRVRNETGCGLSIDEYYKDNPLSPFIGNDQSKGKSSVVEDINKKMKQSSNFFAPRITSGTQPSIRSAMASKEMVEQARMAVARWWYDANVSFNGSLSKYYQPMINVVLAVGPGFKRPSYHDLRCSLLNNNIREVREYLLEIQKSWRTNGCTIMSNG</sequence>
<evidence type="ECO:0000313" key="1">
    <source>
        <dbReference type="EMBL" id="KAI8008728.1"/>
    </source>
</evidence>
<organism evidence="1 2">
    <name type="scientific">Camellia lanceoleosa</name>
    <dbReference type="NCBI Taxonomy" id="1840588"/>
    <lineage>
        <taxon>Eukaryota</taxon>
        <taxon>Viridiplantae</taxon>
        <taxon>Streptophyta</taxon>
        <taxon>Embryophyta</taxon>
        <taxon>Tracheophyta</taxon>
        <taxon>Spermatophyta</taxon>
        <taxon>Magnoliopsida</taxon>
        <taxon>eudicotyledons</taxon>
        <taxon>Gunneridae</taxon>
        <taxon>Pentapetalae</taxon>
        <taxon>asterids</taxon>
        <taxon>Ericales</taxon>
        <taxon>Theaceae</taxon>
        <taxon>Camellia</taxon>
    </lineage>
</organism>
<dbReference type="EMBL" id="CM045764">
    <property type="protein sequence ID" value="KAI8008728.1"/>
    <property type="molecule type" value="Genomic_DNA"/>
</dbReference>
<dbReference type="Proteomes" id="UP001060215">
    <property type="component" value="Chromosome 7"/>
</dbReference>
<accession>A0ACC0H7A7</accession>
<proteinExistence type="predicted"/>